<dbReference type="AlphaFoldDB" id="G0VBR4"/>
<evidence type="ECO:0000313" key="3">
    <source>
        <dbReference type="Proteomes" id="UP000001640"/>
    </source>
</evidence>
<feature type="region of interest" description="Disordered" evidence="1">
    <location>
        <begin position="289"/>
        <end position="318"/>
    </location>
</feature>
<gene>
    <name evidence="2" type="primary">NCAS0B03060</name>
    <name evidence="2" type="ordered locus">NCAS_0B03060</name>
</gene>
<name>G0VBR4_NAUCA</name>
<feature type="compositionally biased region" description="Low complexity" evidence="1">
    <location>
        <begin position="293"/>
        <end position="308"/>
    </location>
</feature>
<sequence length="853" mass="95631">MDSNDRTTNAVIPASNSNINTKYTPKVSVKTIDSLFLLNYSDIPPPLNDTYTTPVNNKSHFDSLRHFKTFNVFLYIDIPTIDYYNDELKHNKLSKLNKKFKLHRLKEAILNSFTHNNNHLFWDFLIDQCSNEPSIAEGGEGEKKSISITILSSGSLRYVETFKYLMETIYGTLSVLTNLNKLDLKFKISVTPTTLKWFTTFLNKDLLNKNIIEFNNIGTYNSSINSISASPFKDYFSKLTNKFSKRNGQNPDELESITIITNNTGVKALLTILSDKPLTNFISQESIQELHESNSNSNSKANSNESTTSPPPLKRESSSLLNFQNSLLTSNKDKAVRIRSLSINRRSNKAHFFKTEQILGNTVGSPPPPPLNNHIMTKNDTLINTIIPTKNINSLIDKRQLHSRSPSLSSTTSLLSLPSASSFNYKTPIASPQPIHLPDFDNNNNSSSFLHRDSHHLGIHKLNSNASNASIQNSIIEYDEDEDEDDDDDEEEEDDDLEKYEDDDDECLSFYAPSLLSRTASTVDLEALNNETNNDINKSSATIRRKNRFRSLSLMDPALKGPFTQTNNANNNLSKVNSTSNFKNIYIHDGHFIGDGAKVGKKQYTPPNNNANGLIPPEFYSRISSPSTSANSSNQSLQTLNTPSNNNMETPTQWTKQLTAHDDTLHHSTSSTSLFERNLINKSFEESRKQKASNIFDRLIEKNNNNKKMNDISLNFKSLQDEDIMISGIANSTSENSVNSMSTCTSGEQYTTEGEDYNMRSSSTVKIPSSQNQQSVKRIQSVDIYGDEDQNVNYFNSMYPSSSEKRGTSSGNSSSTNVPKKETYKKAVSIDLYGDNKGSTDDLGNWILGGNAR</sequence>
<dbReference type="FunCoup" id="G0VBR4">
    <property type="interactions" value="81"/>
</dbReference>
<reference evidence="2 3" key="1">
    <citation type="journal article" date="2011" name="Proc. Natl. Acad. Sci. U.S.A.">
        <title>Evolutionary erosion of yeast sex chromosomes by mating-type switching accidents.</title>
        <authorList>
            <person name="Gordon J.L."/>
            <person name="Armisen D."/>
            <person name="Proux-Wera E."/>
            <person name="Oheigeartaigh S.S."/>
            <person name="Byrne K.P."/>
            <person name="Wolfe K.H."/>
        </authorList>
    </citation>
    <scope>NUCLEOTIDE SEQUENCE [LARGE SCALE GENOMIC DNA]</scope>
    <source>
        <strain evidence="3">ATCC 76901 / BCRC 22586 / CBS 4309 / NBRC 1992 / NRRL Y-12630</strain>
    </source>
</reference>
<dbReference type="InParanoid" id="G0VBR4"/>
<accession>G0VBR4</accession>
<feature type="compositionally biased region" description="Low complexity" evidence="1">
    <location>
        <begin position="624"/>
        <end position="642"/>
    </location>
</feature>
<dbReference type="RefSeq" id="XP_003674764.1">
    <property type="nucleotide sequence ID" value="XM_003674716.1"/>
</dbReference>
<feature type="region of interest" description="Disordered" evidence="1">
    <location>
        <begin position="796"/>
        <end position="853"/>
    </location>
</feature>
<dbReference type="KEGG" id="ncs:NCAS_0B03060"/>
<dbReference type="Proteomes" id="UP000001640">
    <property type="component" value="Chromosome 2"/>
</dbReference>
<organism evidence="2 3">
    <name type="scientific">Naumovozyma castellii</name>
    <name type="common">Yeast</name>
    <name type="synonym">Saccharomyces castellii</name>
    <dbReference type="NCBI Taxonomy" id="27288"/>
    <lineage>
        <taxon>Eukaryota</taxon>
        <taxon>Fungi</taxon>
        <taxon>Dikarya</taxon>
        <taxon>Ascomycota</taxon>
        <taxon>Saccharomycotina</taxon>
        <taxon>Saccharomycetes</taxon>
        <taxon>Saccharomycetales</taxon>
        <taxon>Saccharomycetaceae</taxon>
        <taxon>Naumovozyma</taxon>
    </lineage>
</organism>
<dbReference type="GeneID" id="96901950"/>
<dbReference type="EMBL" id="HE576753">
    <property type="protein sequence ID" value="CCC68390.1"/>
    <property type="molecule type" value="Genomic_DNA"/>
</dbReference>
<feature type="region of interest" description="Disordered" evidence="1">
    <location>
        <begin position="601"/>
        <end position="651"/>
    </location>
</feature>
<keyword evidence="3" id="KW-1185">Reference proteome</keyword>
<reference key="2">
    <citation type="submission" date="2011-08" db="EMBL/GenBank/DDBJ databases">
        <title>Genome sequence of Naumovozyma castellii.</title>
        <authorList>
            <person name="Gordon J.L."/>
            <person name="Armisen D."/>
            <person name="Proux-Wera E."/>
            <person name="OhEigeartaigh S.S."/>
            <person name="Byrne K.P."/>
            <person name="Wolfe K.H."/>
        </authorList>
    </citation>
    <scope>NUCLEOTIDE SEQUENCE</scope>
    <source>
        <strain>Type strain:CBS 4309</strain>
    </source>
</reference>
<dbReference type="eggNOG" id="ENOG502QRGG">
    <property type="taxonomic scope" value="Eukaryota"/>
</dbReference>
<dbReference type="HOGENOM" id="CLU_018066_0_0_1"/>
<feature type="region of interest" description="Disordered" evidence="1">
    <location>
        <begin position="478"/>
        <end position="503"/>
    </location>
</feature>
<evidence type="ECO:0000256" key="1">
    <source>
        <dbReference type="SAM" id="MobiDB-lite"/>
    </source>
</evidence>
<dbReference type="OMA" id="NIYIHDG"/>
<feature type="compositionally biased region" description="Low complexity" evidence="1">
    <location>
        <begin position="808"/>
        <end position="817"/>
    </location>
</feature>
<proteinExistence type="predicted"/>
<evidence type="ECO:0000313" key="2">
    <source>
        <dbReference type="EMBL" id="CCC68390.1"/>
    </source>
</evidence>
<protein>
    <submittedName>
        <fullName evidence="2">Uncharacterized protein</fullName>
    </submittedName>
</protein>
<dbReference type="OrthoDB" id="4070605at2759"/>